<dbReference type="OrthoDB" id="8456817at2"/>
<feature type="region of interest" description="Disordered" evidence="1">
    <location>
        <begin position="182"/>
        <end position="201"/>
    </location>
</feature>
<feature type="compositionally biased region" description="Low complexity" evidence="1">
    <location>
        <begin position="465"/>
        <end position="478"/>
    </location>
</feature>
<dbReference type="AlphaFoldDB" id="A0A4D7AYU4"/>
<feature type="region of interest" description="Disordered" evidence="1">
    <location>
        <begin position="222"/>
        <end position="299"/>
    </location>
</feature>
<feature type="compositionally biased region" description="Low complexity" evidence="1">
    <location>
        <begin position="286"/>
        <end position="299"/>
    </location>
</feature>
<sequence>MILLLQVLAVVLTVLGVVTLYLGNDPSMLSLGNTLMIVGAISAVGGLLLVGLAVIAGRLDTLARGIDGLKLGLAPAPAFVPPVAPVLDVAPRPAPADPETKGETAPEPVVPVPPSAEPYRAEPYRAEPSIEPVRPEPLRAEPGNGAPREPARIEPPHVEPVRVEPVHVEPERIEPPRIEPVRVEPAASSSPAPVEFPKRPTSFRDRFGWKPAVTAAGIAAAAGVAATAKPGKPGDDAVPTPSEPDTKGSTDTRGATGGESLEAAISAAIADVNTPAAEPRAEAGDTPRAGAGRAEAPAVTAPRHLDDDDLMARLRASILGPEPVSAPGAGTAEAPARGEPVVEKAVAAEPAKAPALSIEDELELALKTALGRDVAPVADLRDQVVPPPAPVVPPPEPAAGRQEQPSGDRAMAALARDFPELGDILARPAEPDRDRRVAGEDDGDISDGHAHAIDTHRPMPGEDQPAAAPEPAAEAVPVVAAEPEPAAVVEAAPVVAAEPPPPSAPTAPLLREGVIAGIPFRLFGDGSIEADLASGTARFASLKDFRAHVGG</sequence>
<protein>
    <recommendedName>
        <fullName evidence="5">DUF308 domain-containing protein</fullName>
    </recommendedName>
</protein>
<evidence type="ECO:0000256" key="2">
    <source>
        <dbReference type="SAM" id="Phobius"/>
    </source>
</evidence>
<feature type="region of interest" description="Disordered" evidence="1">
    <location>
        <begin position="90"/>
        <end position="155"/>
    </location>
</feature>
<gene>
    <name evidence="3" type="ORF">E8M01_21125</name>
</gene>
<dbReference type="Proteomes" id="UP000298781">
    <property type="component" value="Chromosome"/>
</dbReference>
<proteinExistence type="predicted"/>
<feature type="compositionally biased region" description="Low complexity" evidence="1">
    <location>
        <begin position="258"/>
        <end position="270"/>
    </location>
</feature>
<feature type="compositionally biased region" description="Basic and acidic residues" evidence="1">
    <location>
        <begin position="446"/>
        <end position="460"/>
    </location>
</feature>
<keyword evidence="4" id="KW-1185">Reference proteome</keyword>
<evidence type="ECO:0000313" key="3">
    <source>
        <dbReference type="EMBL" id="QCI66509.1"/>
    </source>
</evidence>
<feature type="compositionally biased region" description="Basic and acidic residues" evidence="1">
    <location>
        <begin position="429"/>
        <end position="439"/>
    </location>
</feature>
<dbReference type="EMBL" id="CP039690">
    <property type="protein sequence ID" value="QCI66509.1"/>
    <property type="molecule type" value="Genomic_DNA"/>
</dbReference>
<keyword evidence="2" id="KW-1133">Transmembrane helix</keyword>
<evidence type="ECO:0000256" key="1">
    <source>
        <dbReference type="SAM" id="MobiDB-lite"/>
    </source>
</evidence>
<feature type="region of interest" description="Disordered" evidence="1">
    <location>
        <begin position="423"/>
        <end position="478"/>
    </location>
</feature>
<keyword evidence="2" id="KW-0812">Transmembrane</keyword>
<accession>A0A4D7AYU4</accession>
<reference evidence="3 4" key="1">
    <citation type="submission" date="2019-04" db="EMBL/GenBank/DDBJ databases">
        <title>Phreatobacter aquaticus sp. nov.</title>
        <authorList>
            <person name="Choi A."/>
        </authorList>
    </citation>
    <scope>NUCLEOTIDE SEQUENCE [LARGE SCALE GENOMIC DNA]</scope>
    <source>
        <strain evidence="3 4">KCTC 52518</strain>
    </source>
</reference>
<feature type="compositionally biased region" description="Pro residues" evidence="1">
    <location>
        <begin position="385"/>
        <end position="397"/>
    </location>
</feature>
<organism evidence="3 4">
    <name type="scientific">Phreatobacter stygius</name>
    <dbReference type="NCBI Taxonomy" id="1940610"/>
    <lineage>
        <taxon>Bacteria</taxon>
        <taxon>Pseudomonadati</taxon>
        <taxon>Pseudomonadota</taxon>
        <taxon>Alphaproteobacteria</taxon>
        <taxon>Hyphomicrobiales</taxon>
        <taxon>Phreatobacteraceae</taxon>
        <taxon>Phreatobacter</taxon>
    </lineage>
</organism>
<feature type="region of interest" description="Disordered" evidence="1">
    <location>
        <begin position="385"/>
        <end position="408"/>
    </location>
</feature>
<name>A0A4D7AYU4_9HYPH</name>
<evidence type="ECO:0008006" key="5">
    <source>
        <dbReference type="Google" id="ProtNLM"/>
    </source>
</evidence>
<keyword evidence="2" id="KW-0472">Membrane</keyword>
<feature type="transmembrane region" description="Helical" evidence="2">
    <location>
        <begin position="35"/>
        <end position="56"/>
    </location>
</feature>
<dbReference type="RefSeq" id="WP_136961952.1">
    <property type="nucleotide sequence ID" value="NZ_CP039690.1"/>
</dbReference>
<dbReference type="KEGG" id="pstg:E8M01_21125"/>
<evidence type="ECO:0000313" key="4">
    <source>
        <dbReference type="Proteomes" id="UP000298781"/>
    </source>
</evidence>